<sequence length="134" mass="14404">MLSNHFSMSLIETFGDELSVLKIATSDFLSAAQSRPFNLGAPVTMKGNFVEACNVICELVVPRWASWARISFSACHREDAEVEFACQATSTLAGRSYIEALSADAAKVLLLHDLLVGKAGRLGLKVRDVQGGVS</sequence>
<evidence type="ECO:0000313" key="1">
    <source>
        <dbReference type="EMBL" id="SPF78104.1"/>
    </source>
</evidence>
<keyword evidence="2" id="KW-1185">Reference proteome</keyword>
<evidence type="ECO:0000313" key="2">
    <source>
        <dbReference type="Proteomes" id="UP000244904"/>
    </source>
</evidence>
<organism evidence="1 2">
    <name type="scientific">Pseudoprimorskyibacter insulae</name>
    <dbReference type="NCBI Taxonomy" id="1695997"/>
    <lineage>
        <taxon>Bacteria</taxon>
        <taxon>Pseudomonadati</taxon>
        <taxon>Pseudomonadota</taxon>
        <taxon>Alphaproteobacteria</taxon>
        <taxon>Rhodobacterales</taxon>
        <taxon>Paracoccaceae</taxon>
        <taxon>Pseudoprimorskyibacter</taxon>
    </lineage>
</organism>
<protein>
    <submittedName>
        <fullName evidence="1">Uncharacterized protein</fullName>
    </submittedName>
</protein>
<proteinExistence type="predicted"/>
<dbReference type="EMBL" id="OMOJ01000001">
    <property type="protein sequence ID" value="SPF78104.1"/>
    <property type="molecule type" value="Genomic_DNA"/>
</dbReference>
<dbReference type="Proteomes" id="UP000244904">
    <property type="component" value="Unassembled WGS sequence"/>
</dbReference>
<name>A0A2R8AQK2_9RHOB</name>
<dbReference type="AlphaFoldDB" id="A0A2R8AQK2"/>
<gene>
    <name evidence="1" type="ORF">PRI8871_00695</name>
</gene>
<accession>A0A2R8AQK2</accession>
<reference evidence="2" key="1">
    <citation type="submission" date="2018-03" db="EMBL/GenBank/DDBJ databases">
        <authorList>
            <person name="Rodrigo-Torres L."/>
            <person name="Arahal R. D."/>
            <person name="Lucena T."/>
        </authorList>
    </citation>
    <scope>NUCLEOTIDE SEQUENCE [LARGE SCALE GENOMIC DNA]</scope>
    <source>
        <strain evidence="2">CECT 8871</strain>
    </source>
</reference>